<accession>A0ABY2YSN8</accession>
<organism evidence="2 3">
    <name type="scientific">Apilactobacillus timberlakei</name>
    <dbReference type="NCBI Taxonomy" id="2008380"/>
    <lineage>
        <taxon>Bacteria</taxon>
        <taxon>Bacillati</taxon>
        <taxon>Bacillota</taxon>
        <taxon>Bacilli</taxon>
        <taxon>Lactobacillales</taxon>
        <taxon>Lactobacillaceae</taxon>
        <taxon>Apilactobacillus</taxon>
    </lineage>
</organism>
<reference evidence="2 3" key="1">
    <citation type="submission" date="2018-08" db="EMBL/GenBank/DDBJ databases">
        <title>Comparative genomics of wild bee and flower associated Lactobacillus reveals potential adaptation to the bee host.</title>
        <authorList>
            <person name="Vuong H.Q."/>
            <person name="Mcfrederick Q.S."/>
        </authorList>
    </citation>
    <scope>NUCLEOTIDE SEQUENCE [LARGE SCALE GENOMIC DNA]</scope>
    <source>
        <strain evidence="2 3">HV_04</strain>
    </source>
</reference>
<sequence length="187" mass="21278">MKKILVLGGNNPVAKQMITMFHDNASYNVRVLSDVNFDDEGSYIDEVKDVNIIYSFLGPMDVDLNFEALFSALDEVNPPLEQFIMLSTSGIDNELNEKVTYNNVDNVKEYLNEQRYAVKLVDEYEVPYTVLRPVEMTQQNNGKLKIIDEGKAMDYGKVSFDNVANVAYNVVVKKEFINQSIGLIEEK</sequence>
<dbReference type="InterPro" id="IPR016040">
    <property type="entry name" value="NAD(P)-bd_dom"/>
</dbReference>
<dbReference type="SUPFAM" id="SSF51735">
    <property type="entry name" value="NAD(P)-binding Rossmann-fold domains"/>
    <property type="match status" value="1"/>
</dbReference>
<gene>
    <name evidence="2" type="ORF">DY048_04820</name>
</gene>
<dbReference type="Proteomes" id="UP000767392">
    <property type="component" value="Unassembled WGS sequence"/>
</dbReference>
<feature type="domain" description="NAD(P)-binding" evidence="1">
    <location>
        <begin position="34"/>
        <end position="171"/>
    </location>
</feature>
<comment type="caution">
    <text evidence="2">The sequence shown here is derived from an EMBL/GenBank/DDBJ whole genome shotgun (WGS) entry which is preliminary data.</text>
</comment>
<dbReference type="Gene3D" id="3.40.50.720">
    <property type="entry name" value="NAD(P)-binding Rossmann-like Domain"/>
    <property type="match status" value="1"/>
</dbReference>
<name>A0ABY2YSN8_9LACO</name>
<evidence type="ECO:0000259" key="1">
    <source>
        <dbReference type="Pfam" id="PF13460"/>
    </source>
</evidence>
<keyword evidence="3" id="KW-1185">Reference proteome</keyword>
<evidence type="ECO:0000313" key="3">
    <source>
        <dbReference type="Proteomes" id="UP000767392"/>
    </source>
</evidence>
<proteinExistence type="predicted"/>
<evidence type="ECO:0000313" key="2">
    <source>
        <dbReference type="EMBL" id="TPR14272.1"/>
    </source>
</evidence>
<dbReference type="RefSeq" id="WP_105987996.1">
    <property type="nucleotide sequence ID" value="NZ_POST01000003.1"/>
</dbReference>
<protein>
    <submittedName>
        <fullName evidence="2">NAD(P)-dependent oxidoreductase</fullName>
    </submittedName>
</protein>
<dbReference type="InterPro" id="IPR036291">
    <property type="entry name" value="NAD(P)-bd_dom_sf"/>
</dbReference>
<dbReference type="Pfam" id="PF13460">
    <property type="entry name" value="NAD_binding_10"/>
    <property type="match status" value="1"/>
</dbReference>
<dbReference type="EMBL" id="QUAM01000003">
    <property type="protein sequence ID" value="TPR14272.1"/>
    <property type="molecule type" value="Genomic_DNA"/>
</dbReference>